<reference evidence="1 2" key="1">
    <citation type="journal article" date="2012" name="BMC Genomics">
        <title>Comparative genomics of the white-rot fungi, Phanerochaete carnosa and P. chrysosporium, to elucidate the genetic basis of the distinct wood types they colonize.</title>
        <authorList>
            <person name="Suzuki H."/>
            <person name="MacDonald J."/>
            <person name="Syed K."/>
            <person name="Salamov A."/>
            <person name="Hori C."/>
            <person name="Aerts A."/>
            <person name="Henrissat B."/>
            <person name="Wiebenga A."/>
            <person name="vanKuyk P.A."/>
            <person name="Barry K."/>
            <person name="Lindquist E."/>
            <person name="LaButti K."/>
            <person name="Lapidus A."/>
            <person name="Lucas S."/>
            <person name="Coutinho P."/>
            <person name="Gong Y."/>
            <person name="Samejima M."/>
            <person name="Mahadevan R."/>
            <person name="Abou-Zaid M."/>
            <person name="de Vries R.P."/>
            <person name="Igarashi K."/>
            <person name="Yadav J.S."/>
            <person name="Grigoriev I.V."/>
            <person name="Master E.R."/>
        </authorList>
    </citation>
    <scope>NUCLEOTIDE SEQUENCE [LARGE SCALE GENOMIC DNA]</scope>
    <source>
        <strain evidence="1 2">HHB-10118-sp</strain>
    </source>
</reference>
<dbReference type="InParanoid" id="K5VFE8"/>
<dbReference type="EMBL" id="JH930468">
    <property type="protein sequence ID" value="EKM61751.1"/>
    <property type="molecule type" value="Genomic_DNA"/>
</dbReference>
<proteinExistence type="predicted"/>
<sequence length="193" mass="21619">MSMSFSVVSSDSTSPLFTSTNYLWCALQPLSCSLDKEFEKPAEGKENAVLAVSVAGSKTKGCIRYGRAVWLVEEPAPLRASRAERQSWLRYEGKPHMLCLTYVINVSLPDLLRRELRQHGAQERPQSARACDGCCCTIFPVQICSCDNNDTVGDICRRRSWEHDLEFFVAGSRMACLCSLLSPSKDFSFIIDF</sequence>
<name>K5VFE8_PHACS</name>
<dbReference type="AlphaFoldDB" id="K5VFE8"/>
<gene>
    <name evidence="1" type="ORF">PHACADRAFT_248573</name>
</gene>
<dbReference type="Proteomes" id="UP000008370">
    <property type="component" value="Unassembled WGS sequence"/>
</dbReference>
<accession>K5VFE8</accession>
<dbReference type="HOGENOM" id="CLU_1409241_0_0_1"/>
<dbReference type="KEGG" id="pco:PHACADRAFT_248573"/>
<dbReference type="RefSeq" id="XP_007391151.1">
    <property type="nucleotide sequence ID" value="XM_007391089.1"/>
</dbReference>
<evidence type="ECO:0000313" key="1">
    <source>
        <dbReference type="EMBL" id="EKM61751.1"/>
    </source>
</evidence>
<organism evidence="1 2">
    <name type="scientific">Phanerochaete carnosa (strain HHB-10118-sp)</name>
    <name type="common">White-rot fungus</name>
    <name type="synonym">Peniophora carnosa</name>
    <dbReference type="NCBI Taxonomy" id="650164"/>
    <lineage>
        <taxon>Eukaryota</taxon>
        <taxon>Fungi</taxon>
        <taxon>Dikarya</taxon>
        <taxon>Basidiomycota</taxon>
        <taxon>Agaricomycotina</taxon>
        <taxon>Agaricomycetes</taxon>
        <taxon>Polyporales</taxon>
        <taxon>Phanerochaetaceae</taxon>
        <taxon>Phanerochaete</taxon>
    </lineage>
</organism>
<keyword evidence="2" id="KW-1185">Reference proteome</keyword>
<evidence type="ECO:0000313" key="2">
    <source>
        <dbReference type="Proteomes" id="UP000008370"/>
    </source>
</evidence>
<dbReference type="GeneID" id="18914387"/>
<protein>
    <submittedName>
        <fullName evidence="1">Uncharacterized protein</fullName>
    </submittedName>
</protein>